<feature type="region of interest" description="Disordered" evidence="1">
    <location>
        <begin position="170"/>
        <end position="196"/>
    </location>
</feature>
<reference evidence="3" key="2">
    <citation type="submission" date="2025-09" db="UniProtKB">
        <authorList>
            <consortium name="Ensembl"/>
        </authorList>
    </citation>
    <scope>IDENTIFICATION</scope>
</reference>
<organism evidence="3 4">
    <name type="scientific">Chelydra serpentina</name>
    <name type="common">Snapping turtle</name>
    <name type="synonym">Testudo serpentina</name>
    <dbReference type="NCBI Taxonomy" id="8475"/>
    <lineage>
        <taxon>Eukaryota</taxon>
        <taxon>Metazoa</taxon>
        <taxon>Chordata</taxon>
        <taxon>Craniata</taxon>
        <taxon>Vertebrata</taxon>
        <taxon>Euteleostomi</taxon>
        <taxon>Archelosauria</taxon>
        <taxon>Testudinata</taxon>
        <taxon>Testudines</taxon>
        <taxon>Cryptodira</taxon>
        <taxon>Durocryptodira</taxon>
        <taxon>Americhelydia</taxon>
        <taxon>Chelydroidea</taxon>
        <taxon>Chelydridae</taxon>
        <taxon>Chelydra</taxon>
    </lineage>
</organism>
<dbReference type="GO" id="GO:0043139">
    <property type="term" value="F:5'-3' DNA helicase activity"/>
    <property type="evidence" value="ECO:0007669"/>
    <property type="project" value="InterPro"/>
</dbReference>
<dbReference type="PANTHER" id="PTHR12873:SF0">
    <property type="entry name" value="TWINKLE MTDNA HELICASE"/>
    <property type="match status" value="1"/>
</dbReference>
<proteinExistence type="predicted"/>
<evidence type="ECO:0000256" key="1">
    <source>
        <dbReference type="SAM" id="MobiDB-lite"/>
    </source>
</evidence>
<evidence type="ECO:0000313" key="3">
    <source>
        <dbReference type="Ensembl" id="ENSCSRP00000016808.1"/>
    </source>
</evidence>
<dbReference type="Gene3D" id="3.40.50.300">
    <property type="entry name" value="P-loop containing nucleotide triphosphate hydrolases"/>
    <property type="match status" value="1"/>
</dbReference>
<dbReference type="GO" id="GO:0006264">
    <property type="term" value="P:mitochondrial DNA replication"/>
    <property type="evidence" value="ECO:0007669"/>
    <property type="project" value="TreeGrafter"/>
</dbReference>
<dbReference type="Proteomes" id="UP000694403">
    <property type="component" value="Unplaced"/>
</dbReference>
<evidence type="ECO:0000313" key="4">
    <source>
        <dbReference type="Proteomes" id="UP000694403"/>
    </source>
</evidence>
<protein>
    <recommendedName>
        <fullName evidence="2">SF4 helicase domain-containing protein</fullName>
    </recommendedName>
</protein>
<evidence type="ECO:0000259" key="2">
    <source>
        <dbReference type="PROSITE" id="PS51199"/>
    </source>
</evidence>
<dbReference type="PANTHER" id="PTHR12873">
    <property type="entry name" value="T7-LIKE MITOCHONDRIAL DNA HELICASE"/>
    <property type="match status" value="1"/>
</dbReference>
<dbReference type="PROSITE" id="PS51199">
    <property type="entry name" value="SF4_HELICASE"/>
    <property type="match status" value="1"/>
</dbReference>
<dbReference type="AlphaFoldDB" id="A0A8C3SPC4"/>
<keyword evidence="4" id="KW-1185">Reference proteome</keyword>
<dbReference type="SUPFAM" id="SSF52540">
    <property type="entry name" value="P-loop containing nucleoside triphosphate hydrolases"/>
    <property type="match status" value="1"/>
</dbReference>
<dbReference type="GO" id="GO:0003697">
    <property type="term" value="F:single-stranded DNA binding"/>
    <property type="evidence" value="ECO:0007669"/>
    <property type="project" value="InterPro"/>
</dbReference>
<name>A0A8C3SPC4_CHESE</name>
<dbReference type="InterPro" id="IPR027417">
    <property type="entry name" value="P-loop_NTPase"/>
</dbReference>
<dbReference type="Ensembl" id="ENSCSRT00000017577.1">
    <property type="protein sequence ID" value="ENSCSRP00000016808.1"/>
    <property type="gene ID" value="ENSCSRG00000012905.1"/>
</dbReference>
<dbReference type="GO" id="GO:0005524">
    <property type="term" value="F:ATP binding"/>
    <property type="evidence" value="ECO:0007669"/>
    <property type="project" value="InterPro"/>
</dbReference>
<dbReference type="InterPro" id="IPR027032">
    <property type="entry name" value="Twinkle-like"/>
</dbReference>
<accession>A0A8C3SPC4</accession>
<feature type="domain" description="SF4 helicase" evidence="2">
    <location>
        <begin position="63"/>
        <end position="168"/>
    </location>
</feature>
<sequence>HDVCLFSSVLKRLKGDYARQCDKFKHTQLVCQTFLGKFSGCVCLRPCHKQCLVLTTPLPSCRSRLAVQDYIVGAFRKFATDNSCHVSLVIHPRKEDEERELQTASIFGSAKASQEADNVLILQDRKLVTGPGKRYLQVSKNRFDGDVGVFPLEFSKASLTFSAPVKGKARLKKVKDDNGAPPKQAPAGGSGASKKQ</sequence>
<reference evidence="3" key="1">
    <citation type="submission" date="2025-08" db="UniProtKB">
        <authorList>
            <consortium name="Ensembl"/>
        </authorList>
    </citation>
    <scope>IDENTIFICATION</scope>
</reference>
<dbReference type="GO" id="GO:0005739">
    <property type="term" value="C:mitochondrion"/>
    <property type="evidence" value="ECO:0007669"/>
    <property type="project" value="TreeGrafter"/>
</dbReference>
<dbReference type="InterPro" id="IPR007694">
    <property type="entry name" value="DNA_helicase_DnaB-like_C"/>
</dbReference>